<dbReference type="InterPro" id="IPR016163">
    <property type="entry name" value="Ald_DH_C"/>
</dbReference>
<dbReference type="InterPro" id="IPR016161">
    <property type="entry name" value="Ald_DH/histidinol_DH"/>
</dbReference>
<dbReference type="Proteomes" id="UP000614047">
    <property type="component" value="Unassembled WGS sequence"/>
</dbReference>
<comment type="caution">
    <text evidence="2">The sequence shown here is derived from an EMBL/GenBank/DDBJ whole genome shotgun (WGS) entry which is preliminary data.</text>
</comment>
<dbReference type="Pfam" id="PF00171">
    <property type="entry name" value="Aldedh"/>
    <property type="match status" value="1"/>
</dbReference>
<evidence type="ECO:0000313" key="2">
    <source>
        <dbReference type="EMBL" id="MBG6089359.1"/>
    </source>
</evidence>
<evidence type="ECO:0000313" key="3">
    <source>
        <dbReference type="Proteomes" id="UP000614047"/>
    </source>
</evidence>
<dbReference type="GO" id="GO:0016620">
    <property type="term" value="F:oxidoreductase activity, acting on the aldehyde or oxo group of donors, NAD or NADP as acceptor"/>
    <property type="evidence" value="ECO:0007669"/>
    <property type="project" value="InterPro"/>
</dbReference>
<reference evidence="2" key="1">
    <citation type="submission" date="2020-11" db="EMBL/GenBank/DDBJ databases">
        <title>Sequencing the genomes of 1000 actinobacteria strains.</title>
        <authorList>
            <person name="Klenk H.-P."/>
        </authorList>
    </citation>
    <scope>NUCLEOTIDE SEQUENCE</scope>
    <source>
        <strain evidence="2">DSM 43175</strain>
    </source>
</reference>
<dbReference type="AlphaFoldDB" id="A0A931GR78"/>
<dbReference type="InterPro" id="IPR015590">
    <property type="entry name" value="Aldehyde_DH_dom"/>
</dbReference>
<protein>
    <submittedName>
        <fullName evidence="2">Acyl-CoA reductase-like NAD-dependent aldehyde dehydrogenase</fullName>
    </submittedName>
</protein>
<dbReference type="Gene3D" id="3.40.309.10">
    <property type="entry name" value="Aldehyde Dehydrogenase, Chain A, domain 2"/>
    <property type="match status" value="1"/>
</dbReference>
<evidence type="ECO:0000259" key="1">
    <source>
        <dbReference type="Pfam" id="PF00171"/>
    </source>
</evidence>
<dbReference type="EMBL" id="JADOUA010000001">
    <property type="protein sequence ID" value="MBG6089359.1"/>
    <property type="molecule type" value="Genomic_DNA"/>
</dbReference>
<accession>A0A931GR78</accession>
<keyword evidence="3" id="KW-1185">Reference proteome</keyword>
<feature type="domain" description="Aldehyde dehydrogenase" evidence="1">
    <location>
        <begin position="2"/>
        <end position="46"/>
    </location>
</feature>
<dbReference type="SUPFAM" id="SSF53720">
    <property type="entry name" value="ALDH-like"/>
    <property type="match status" value="1"/>
</dbReference>
<proteinExistence type="predicted"/>
<name>A0A931GR78_9ACTN</name>
<sequence>MTVKAGQKCTAIRRALVPEGLMDAVTAAVRERPAAVTVGDPADPRCGWARWRAWVS</sequence>
<gene>
    <name evidence="2" type="ORF">IW256_003472</name>
</gene>
<organism evidence="2 3">
    <name type="scientific">Actinomadura viridis</name>
    <dbReference type="NCBI Taxonomy" id="58110"/>
    <lineage>
        <taxon>Bacteria</taxon>
        <taxon>Bacillati</taxon>
        <taxon>Actinomycetota</taxon>
        <taxon>Actinomycetes</taxon>
        <taxon>Streptosporangiales</taxon>
        <taxon>Thermomonosporaceae</taxon>
        <taxon>Actinomadura</taxon>
    </lineage>
</organism>